<feature type="chain" id="PRO_5025674576" evidence="1">
    <location>
        <begin position="21"/>
        <end position="363"/>
    </location>
</feature>
<accession>A0A6C2UAW2</accession>
<keyword evidence="3" id="KW-1185">Reference proteome</keyword>
<dbReference type="EMBL" id="CAAHFG010000004">
    <property type="protein sequence ID" value="VGO17282.1"/>
    <property type="molecule type" value="Genomic_DNA"/>
</dbReference>
<evidence type="ECO:0000313" key="3">
    <source>
        <dbReference type="Proteomes" id="UP000366872"/>
    </source>
</evidence>
<proteinExistence type="predicted"/>
<evidence type="ECO:0000256" key="1">
    <source>
        <dbReference type="SAM" id="SignalP"/>
    </source>
</evidence>
<evidence type="ECO:0000313" key="2">
    <source>
        <dbReference type="EMBL" id="VGO17282.1"/>
    </source>
</evidence>
<dbReference type="RefSeq" id="WP_136082766.1">
    <property type="nucleotide sequence ID" value="NZ_CAAHFG010000004.1"/>
</dbReference>
<reference evidence="2 3" key="1">
    <citation type="submission" date="2019-04" db="EMBL/GenBank/DDBJ databases">
        <authorList>
            <person name="Van Vliet M D."/>
        </authorList>
    </citation>
    <scope>NUCLEOTIDE SEQUENCE [LARGE SCALE GENOMIC DNA]</scope>
    <source>
        <strain evidence="2 3">F1</strain>
    </source>
</reference>
<name>A0A6C2UAW2_PONDE</name>
<feature type="signal peptide" evidence="1">
    <location>
        <begin position="1"/>
        <end position="20"/>
    </location>
</feature>
<gene>
    <name evidence="2" type="ORF">PDESU_05878</name>
</gene>
<sequence length="363" mass="42366">MNLRRIIAFASVGLAWSAGAQGSNLSPVVIWEAEGSVSAAVGHRDNVLRSSIATESSAFFQSSVDASLIRYSDSGSLFMFYIFGEDTRYVDAPSVDYEQFISATVQLIEPVGDRNETGLEANYLYQHQILDASVTEVDVNRVLVLGHSAYLRPYWMHRMGKWEAQVEASVLRQVFEHTLDDYWEAEAEARLTRNYGNRSEVSVGYVPMWRLYDTREQYDSGGSSVPGTELTYLQNEVDGEWRHYWDQDRHWRTTSRVSFMASRDNGSGYFDYDRLYFREQVWWSKGNWEIKAAARFGWYYYREQLIDNEHRYRSYATLDYSITRWLGDHWKLFTAGEHEWNMSNDPFDEYRSWMVNCGAGYEF</sequence>
<organism evidence="2 3">
    <name type="scientific">Pontiella desulfatans</name>
    <dbReference type="NCBI Taxonomy" id="2750659"/>
    <lineage>
        <taxon>Bacteria</taxon>
        <taxon>Pseudomonadati</taxon>
        <taxon>Kiritimatiellota</taxon>
        <taxon>Kiritimatiellia</taxon>
        <taxon>Kiritimatiellales</taxon>
        <taxon>Pontiellaceae</taxon>
        <taxon>Pontiella</taxon>
    </lineage>
</organism>
<dbReference type="Proteomes" id="UP000366872">
    <property type="component" value="Unassembled WGS sequence"/>
</dbReference>
<dbReference type="AlphaFoldDB" id="A0A6C2UAW2"/>
<keyword evidence="1" id="KW-0732">Signal</keyword>
<protein>
    <submittedName>
        <fullName evidence="2">Uncharacterized protein</fullName>
    </submittedName>
</protein>